<keyword evidence="4" id="KW-1185">Reference proteome</keyword>
<protein>
    <recommendedName>
        <fullName evidence="5">Secreted protein</fullName>
    </recommendedName>
</protein>
<gene>
    <name evidence="3" type="ORF">ACFSJ0_27660</name>
</gene>
<feature type="region of interest" description="Disordered" evidence="1">
    <location>
        <begin position="54"/>
        <end position="107"/>
    </location>
</feature>
<feature type="compositionally biased region" description="Basic and acidic residues" evidence="1">
    <location>
        <begin position="90"/>
        <end position="106"/>
    </location>
</feature>
<evidence type="ECO:0000313" key="3">
    <source>
        <dbReference type="EMBL" id="MFD1540864.1"/>
    </source>
</evidence>
<organism evidence="3 4">
    <name type="scientific">Nonomuraea guangzhouensis</name>
    <dbReference type="NCBI Taxonomy" id="1291555"/>
    <lineage>
        <taxon>Bacteria</taxon>
        <taxon>Bacillati</taxon>
        <taxon>Actinomycetota</taxon>
        <taxon>Actinomycetes</taxon>
        <taxon>Streptosporangiales</taxon>
        <taxon>Streptosporangiaceae</taxon>
        <taxon>Nonomuraea</taxon>
    </lineage>
</organism>
<feature type="compositionally biased region" description="Basic and acidic residues" evidence="1">
    <location>
        <begin position="54"/>
        <end position="76"/>
    </location>
</feature>
<evidence type="ECO:0000256" key="2">
    <source>
        <dbReference type="SAM" id="SignalP"/>
    </source>
</evidence>
<dbReference type="RefSeq" id="WP_219537109.1">
    <property type="nucleotide sequence ID" value="NZ_JAHKRM010000035.1"/>
</dbReference>
<evidence type="ECO:0000313" key="4">
    <source>
        <dbReference type="Proteomes" id="UP001597097"/>
    </source>
</evidence>
<feature type="chain" id="PRO_5046126017" description="Secreted protein" evidence="2">
    <location>
        <begin position="26"/>
        <end position="185"/>
    </location>
</feature>
<keyword evidence="2" id="KW-0732">Signal</keyword>
<dbReference type="Proteomes" id="UP001597097">
    <property type="component" value="Unassembled WGS sequence"/>
</dbReference>
<reference evidence="4" key="1">
    <citation type="journal article" date="2019" name="Int. J. Syst. Evol. Microbiol.">
        <title>The Global Catalogue of Microorganisms (GCM) 10K type strain sequencing project: providing services to taxonomists for standard genome sequencing and annotation.</title>
        <authorList>
            <consortium name="The Broad Institute Genomics Platform"/>
            <consortium name="The Broad Institute Genome Sequencing Center for Infectious Disease"/>
            <person name="Wu L."/>
            <person name="Ma J."/>
        </authorList>
    </citation>
    <scope>NUCLEOTIDE SEQUENCE [LARGE SCALE GENOMIC DNA]</scope>
    <source>
        <strain evidence="4">CGMCC 1.15399</strain>
    </source>
</reference>
<feature type="signal peptide" evidence="2">
    <location>
        <begin position="1"/>
        <end position="25"/>
    </location>
</feature>
<dbReference type="EMBL" id="JBHUCM010000019">
    <property type="protein sequence ID" value="MFD1540864.1"/>
    <property type="molecule type" value="Genomic_DNA"/>
</dbReference>
<comment type="caution">
    <text evidence="3">The sequence shown here is derived from an EMBL/GenBank/DDBJ whole genome shotgun (WGS) entry which is preliminary data.</text>
</comment>
<proteinExistence type="predicted"/>
<evidence type="ECO:0008006" key="5">
    <source>
        <dbReference type="Google" id="ProtNLM"/>
    </source>
</evidence>
<accession>A0ABW4GER8</accession>
<evidence type="ECO:0000256" key="1">
    <source>
        <dbReference type="SAM" id="MobiDB-lite"/>
    </source>
</evidence>
<sequence length="185" mass="18833">MDRRKAGLAAGMVAVLVLGGSGALAASPQPSPTGEPCAQTVTCSPADLAKLKEQAAKDDAIKSDRAKADDPGKDAVDCTTGMREPGSVDPQKRADDKQPSPIDSKKLTQALADALGVGLDRAATAADGLIRLGEQGGIRPDSPEFAAVAERLGVSTNRLKEALTAFKLGHAPKDLTPSPATKPGS</sequence>
<name>A0ABW4GER8_9ACTN</name>